<comment type="caution">
    <text evidence="1">The sequence shown here is derived from an EMBL/GenBank/DDBJ whole genome shotgun (WGS) entry which is preliminary data.</text>
</comment>
<sequence>MHCSCLSRRNKKRPLCRYKRAAKFHRVINLSQNIAQLSITAKTVRKLLTYVPTYFLSKKKYISAILPSPASTCLLHSTGLMILATSTSLIEASRIQLFIQKIVYDRVATLSMRNYIFAEKS</sequence>
<organism evidence="1 2">
    <name type="scientific">Enterococcus mundtii</name>
    <dbReference type="NCBI Taxonomy" id="53346"/>
    <lineage>
        <taxon>Bacteria</taxon>
        <taxon>Bacillati</taxon>
        <taxon>Bacillota</taxon>
        <taxon>Bacilli</taxon>
        <taxon>Lactobacillales</taxon>
        <taxon>Enterococcaceae</taxon>
        <taxon>Enterococcus</taxon>
    </lineage>
</organism>
<protein>
    <submittedName>
        <fullName evidence="1">Uncharacterized protein</fullName>
    </submittedName>
</protein>
<dbReference type="AlphaFoldDB" id="A0A1V2UM52"/>
<name>A0A1V2UM52_ENTMU</name>
<evidence type="ECO:0000313" key="2">
    <source>
        <dbReference type="Proteomes" id="UP000189299"/>
    </source>
</evidence>
<dbReference type="EMBL" id="MSTR01000002">
    <property type="protein sequence ID" value="ONN44377.1"/>
    <property type="molecule type" value="Genomic_DNA"/>
</dbReference>
<dbReference type="Proteomes" id="UP000189299">
    <property type="component" value="Unassembled WGS sequence"/>
</dbReference>
<gene>
    <name evidence="1" type="ORF">BTN92_02855</name>
</gene>
<evidence type="ECO:0000313" key="1">
    <source>
        <dbReference type="EMBL" id="ONN44377.1"/>
    </source>
</evidence>
<accession>A0A1V2UM52</accession>
<proteinExistence type="predicted"/>
<reference evidence="1 2" key="1">
    <citation type="submission" date="2016-12" db="EMBL/GenBank/DDBJ databases">
        <authorList>
            <person name="Song W.-J."/>
            <person name="Kurnit D.M."/>
        </authorList>
    </citation>
    <scope>NUCLEOTIDE SEQUENCE [LARGE SCALE GENOMIC DNA]</scope>
    <source>
        <strain evidence="1 2">CGB1038-1_S1</strain>
    </source>
</reference>